<dbReference type="Gene3D" id="1.10.260.40">
    <property type="entry name" value="lambda repressor-like DNA-binding domains"/>
    <property type="match status" value="1"/>
</dbReference>
<gene>
    <name evidence="6" type="ORF">HNP33_003302</name>
</gene>
<dbReference type="InterPro" id="IPR010982">
    <property type="entry name" value="Lambda_DNA-bd_dom_sf"/>
</dbReference>
<organism evidence="6 7">
    <name type="scientific">Comamonas odontotermitis</name>
    <dbReference type="NCBI Taxonomy" id="379895"/>
    <lineage>
        <taxon>Bacteria</taxon>
        <taxon>Pseudomonadati</taxon>
        <taxon>Pseudomonadota</taxon>
        <taxon>Betaproteobacteria</taxon>
        <taxon>Burkholderiales</taxon>
        <taxon>Comamonadaceae</taxon>
        <taxon>Comamonas</taxon>
    </lineage>
</organism>
<dbReference type="SUPFAM" id="SSF47413">
    <property type="entry name" value="lambda repressor-like DNA-binding domains"/>
    <property type="match status" value="1"/>
</dbReference>
<name>A0ABR6RJ56_9BURK</name>
<keyword evidence="2" id="KW-0238">DNA-binding</keyword>
<accession>A0ABR6RJ56</accession>
<reference evidence="6 7" key="1">
    <citation type="submission" date="2020-08" db="EMBL/GenBank/DDBJ databases">
        <title>Functional genomics of gut bacteria from endangered species of beetles.</title>
        <authorList>
            <person name="Carlos-Shanley C."/>
        </authorList>
    </citation>
    <scope>NUCLEOTIDE SEQUENCE [LARGE SCALE GENOMIC DNA]</scope>
    <source>
        <strain evidence="6 7">S00124</strain>
    </source>
</reference>
<dbReference type="InterPro" id="IPR028082">
    <property type="entry name" value="Peripla_BP_I"/>
</dbReference>
<dbReference type="RefSeq" id="WP_221452099.1">
    <property type="nucleotide sequence ID" value="NZ_JACHKZ010000024.1"/>
</dbReference>
<dbReference type="PROSITE" id="PS50932">
    <property type="entry name" value="HTH_LACI_2"/>
    <property type="match status" value="1"/>
</dbReference>
<feature type="compositionally biased region" description="Pro residues" evidence="4">
    <location>
        <begin position="1"/>
        <end position="10"/>
    </location>
</feature>
<sequence length="372" mass="39478">MPAKPAPAALPPISATDKDTRRSRASGRITLSDVAAEAGVSPITVSRALRGERRVDAALVDKVRAVAERMGYVPDPAARALASQKSTQVLVLIPLLSNTLFVDLLEAAHKVLFAAGHHMLIGVTHYDSAEEEQLLRAYLPMRPAGLLLTGFDRSPGAAQLLAASAIARVHVMELHDAFAPATVTGTTMAAPAPAPVYSVGFSQTDAGAAITRHLLDRGCRRIAFCGAQLDARVLQRLAGYRQALQAAGLYDPELEILNPERSSLALGSLLFEQVVRTQPAVDGIFFCNDDIAQGALLAATRLGLQVPGQIAIAGFNDLPGSDQMVPPLTTIRTPRSAVGEQAAIMLLQLIRGQTVPQPRLDLGYTLVQRQSS</sequence>
<dbReference type="EMBL" id="JACHKZ010000024">
    <property type="protein sequence ID" value="MBB6579192.1"/>
    <property type="molecule type" value="Genomic_DNA"/>
</dbReference>
<dbReference type="Pfam" id="PF13377">
    <property type="entry name" value="Peripla_BP_3"/>
    <property type="match status" value="1"/>
</dbReference>
<evidence type="ECO:0000259" key="5">
    <source>
        <dbReference type="PROSITE" id="PS50932"/>
    </source>
</evidence>
<evidence type="ECO:0000256" key="2">
    <source>
        <dbReference type="ARBA" id="ARBA00023125"/>
    </source>
</evidence>
<dbReference type="PANTHER" id="PTHR30146:SF2">
    <property type="entry name" value="HTH-TYPE TRANSCRIPTIONAL REGULATOR GNTR"/>
    <property type="match status" value="1"/>
</dbReference>
<dbReference type="InterPro" id="IPR046335">
    <property type="entry name" value="LacI/GalR-like_sensor"/>
</dbReference>
<evidence type="ECO:0000313" key="7">
    <source>
        <dbReference type="Proteomes" id="UP000562492"/>
    </source>
</evidence>
<evidence type="ECO:0000256" key="1">
    <source>
        <dbReference type="ARBA" id="ARBA00023015"/>
    </source>
</evidence>
<dbReference type="Proteomes" id="UP000562492">
    <property type="component" value="Unassembled WGS sequence"/>
</dbReference>
<dbReference type="PANTHER" id="PTHR30146">
    <property type="entry name" value="LACI-RELATED TRANSCRIPTIONAL REPRESSOR"/>
    <property type="match status" value="1"/>
</dbReference>
<comment type="caution">
    <text evidence="6">The sequence shown here is derived from an EMBL/GenBank/DDBJ whole genome shotgun (WGS) entry which is preliminary data.</text>
</comment>
<dbReference type="InterPro" id="IPR000843">
    <property type="entry name" value="HTH_LacI"/>
</dbReference>
<dbReference type="SMART" id="SM00354">
    <property type="entry name" value="HTH_LACI"/>
    <property type="match status" value="1"/>
</dbReference>
<dbReference type="CDD" id="cd01392">
    <property type="entry name" value="HTH_LacI"/>
    <property type="match status" value="1"/>
</dbReference>
<dbReference type="Gene3D" id="3.40.50.2300">
    <property type="match status" value="2"/>
</dbReference>
<keyword evidence="3" id="KW-0804">Transcription</keyword>
<keyword evidence="7" id="KW-1185">Reference proteome</keyword>
<evidence type="ECO:0000313" key="6">
    <source>
        <dbReference type="EMBL" id="MBB6579192.1"/>
    </source>
</evidence>
<keyword evidence="1" id="KW-0805">Transcription regulation</keyword>
<dbReference type="PROSITE" id="PS00356">
    <property type="entry name" value="HTH_LACI_1"/>
    <property type="match status" value="1"/>
</dbReference>
<feature type="domain" description="HTH lacI-type" evidence="5">
    <location>
        <begin position="29"/>
        <end position="83"/>
    </location>
</feature>
<dbReference type="CDD" id="cd01575">
    <property type="entry name" value="PBP1_GntR"/>
    <property type="match status" value="1"/>
</dbReference>
<evidence type="ECO:0000256" key="4">
    <source>
        <dbReference type="SAM" id="MobiDB-lite"/>
    </source>
</evidence>
<protein>
    <submittedName>
        <fullName evidence="6">LacI family gluconate utilization system Gnt-I transcriptional repressor</fullName>
    </submittedName>
</protein>
<dbReference type="SUPFAM" id="SSF53822">
    <property type="entry name" value="Periplasmic binding protein-like I"/>
    <property type="match status" value="1"/>
</dbReference>
<evidence type="ECO:0000256" key="3">
    <source>
        <dbReference type="ARBA" id="ARBA00023163"/>
    </source>
</evidence>
<feature type="region of interest" description="Disordered" evidence="4">
    <location>
        <begin position="1"/>
        <end position="25"/>
    </location>
</feature>
<dbReference type="Pfam" id="PF00356">
    <property type="entry name" value="LacI"/>
    <property type="match status" value="1"/>
</dbReference>
<proteinExistence type="predicted"/>